<feature type="region of interest" description="Disordered" evidence="1">
    <location>
        <begin position="360"/>
        <end position="508"/>
    </location>
</feature>
<organism evidence="2 3">
    <name type="scientific">Phialemonium thermophilum</name>
    <dbReference type="NCBI Taxonomy" id="223376"/>
    <lineage>
        <taxon>Eukaryota</taxon>
        <taxon>Fungi</taxon>
        <taxon>Dikarya</taxon>
        <taxon>Ascomycota</taxon>
        <taxon>Pezizomycotina</taxon>
        <taxon>Sordariomycetes</taxon>
        <taxon>Sordariomycetidae</taxon>
        <taxon>Cephalothecales</taxon>
        <taxon>Cephalothecaceae</taxon>
        <taxon>Phialemonium</taxon>
    </lineage>
</organism>
<feature type="compositionally biased region" description="Low complexity" evidence="1">
    <location>
        <begin position="168"/>
        <end position="181"/>
    </location>
</feature>
<proteinExistence type="predicted"/>
<feature type="compositionally biased region" description="Basic and acidic residues" evidence="1">
    <location>
        <begin position="417"/>
        <end position="432"/>
    </location>
</feature>
<feature type="compositionally biased region" description="Polar residues" evidence="1">
    <location>
        <begin position="319"/>
        <end position="328"/>
    </location>
</feature>
<feature type="compositionally biased region" description="Polar residues" evidence="1">
    <location>
        <begin position="17"/>
        <end position="29"/>
    </location>
</feature>
<name>A0ABR3W092_9PEZI</name>
<feature type="region of interest" description="Disordered" evidence="1">
    <location>
        <begin position="232"/>
        <end position="260"/>
    </location>
</feature>
<feature type="region of interest" description="Disordered" evidence="1">
    <location>
        <begin position="1"/>
        <end position="199"/>
    </location>
</feature>
<reference evidence="2 3" key="1">
    <citation type="journal article" date="2024" name="Commun. Biol.">
        <title>Comparative genomic analysis of thermophilic fungi reveals convergent evolutionary adaptations and gene losses.</title>
        <authorList>
            <person name="Steindorff A.S."/>
            <person name="Aguilar-Pontes M.V."/>
            <person name="Robinson A.J."/>
            <person name="Andreopoulos B."/>
            <person name="LaButti K."/>
            <person name="Kuo A."/>
            <person name="Mondo S."/>
            <person name="Riley R."/>
            <person name="Otillar R."/>
            <person name="Haridas S."/>
            <person name="Lipzen A."/>
            <person name="Grimwood J."/>
            <person name="Schmutz J."/>
            <person name="Clum A."/>
            <person name="Reid I.D."/>
            <person name="Moisan M.C."/>
            <person name="Butler G."/>
            <person name="Nguyen T.T.M."/>
            <person name="Dewar K."/>
            <person name="Conant G."/>
            <person name="Drula E."/>
            <person name="Henrissat B."/>
            <person name="Hansel C."/>
            <person name="Singer S."/>
            <person name="Hutchinson M.I."/>
            <person name="de Vries R.P."/>
            <person name="Natvig D.O."/>
            <person name="Powell A.J."/>
            <person name="Tsang A."/>
            <person name="Grigoriev I.V."/>
        </authorList>
    </citation>
    <scope>NUCLEOTIDE SEQUENCE [LARGE SCALE GENOMIC DNA]</scope>
    <source>
        <strain evidence="2 3">ATCC 24622</strain>
    </source>
</reference>
<feature type="compositionally biased region" description="Low complexity" evidence="1">
    <location>
        <begin position="57"/>
        <end position="71"/>
    </location>
</feature>
<dbReference type="EMBL" id="JAZHXJ010000863">
    <property type="protein sequence ID" value="KAL1849653.1"/>
    <property type="molecule type" value="Genomic_DNA"/>
</dbReference>
<evidence type="ECO:0000313" key="2">
    <source>
        <dbReference type="EMBL" id="KAL1849653.1"/>
    </source>
</evidence>
<dbReference type="Proteomes" id="UP001586593">
    <property type="component" value="Unassembled WGS sequence"/>
</dbReference>
<evidence type="ECO:0000256" key="1">
    <source>
        <dbReference type="SAM" id="MobiDB-lite"/>
    </source>
</evidence>
<feature type="compositionally biased region" description="Polar residues" evidence="1">
    <location>
        <begin position="497"/>
        <end position="508"/>
    </location>
</feature>
<gene>
    <name evidence="2" type="ORF">VTK73DRAFT_9839</name>
</gene>
<comment type="caution">
    <text evidence="2">The sequence shown here is derived from an EMBL/GenBank/DDBJ whole genome shotgun (WGS) entry which is preliminary data.</text>
</comment>
<feature type="compositionally biased region" description="Basic and acidic residues" evidence="1">
    <location>
        <begin position="90"/>
        <end position="102"/>
    </location>
</feature>
<feature type="compositionally biased region" description="Low complexity" evidence="1">
    <location>
        <begin position="245"/>
        <end position="260"/>
    </location>
</feature>
<evidence type="ECO:0000313" key="3">
    <source>
        <dbReference type="Proteomes" id="UP001586593"/>
    </source>
</evidence>
<accession>A0ABR3W092</accession>
<feature type="region of interest" description="Disordered" evidence="1">
    <location>
        <begin position="288"/>
        <end position="334"/>
    </location>
</feature>
<feature type="compositionally biased region" description="Acidic residues" evidence="1">
    <location>
        <begin position="385"/>
        <end position="396"/>
    </location>
</feature>
<keyword evidence="3" id="KW-1185">Reference proteome</keyword>
<sequence>MPLQKSFSEQHRFSRRPQWQKSKSYSGTGPSLDAQHRQPAPAPPVPVSEKTKNKLHQFQFLPQAPAPQALAERVGDAGNAQESPLGPVSREGDVDGTNKENRAGSVASDVRVSDGSKLDSWQDFLGETHPPREEDEDVSPADRILWRHDHNAIASTIIPMISRKRARSSSPLSSSSPSSSSRSKRHQQQPATPSVNVKKLSAALKTPRADPALELWDRYAIPAAAAATAAADDQAASPLGPRGGNHNNYRNNNHNNNNTTTATITANNNNQHHHPPSLAHLMISSSPRVPDKNGGGSLRRSFSCGTHWPKRRKIERPGQLSSVNSQGSPRGHSKASMLSELLVAVTGEIKKSDAAVAAAAAAEEPTSPARNRGTPSGSPARVSDYGDDDLDDDTLLELDAHLPTFQDDEETTFLAETEDHVQEDHRPDDHQDQPAVAKRAAEAEGTLPQEESRREAPPAANSDDDDPYGDAFGQDFDFDAAELAATQQMAKAPRPSPSLSSQVVRTAP</sequence>
<protein>
    <submittedName>
        <fullName evidence="2">Uncharacterized protein</fullName>
    </submittedName>
</protein>